<dbReference type="OrthoDB" id="1778582at2"/>
<feature type="transmembrane region" description="Helical" evidence="1">
    <location>
        <begin position="7"/>
        <end position="27"/>
    </location>
</feature>
<organism evidence="2 3">
    <name type="scientific">Acetobacterium wieringae</name>
    <dbReference type="NCBI Taxonomy" id="52694"/>
    <lineage>
        <taxon>Bacteria</taxon>
        <taxon>Bacillati</taxon>
        <taxon>Bacillota</taxon>
        <taxon>Clostridia</taxon>
        <taxon>Eubacteriales</taxon>
        <taxon>Eubacteriaceae</taxon>
        <taxon>Acetobacterium</taxon>
    </lineage>
</organism>
<dbReference type="EMBL" id="LKEU01000042">
    <property type="protein sequence ID" value="OFV69289.1"/>
    <property type="molecule type" value="Genomic_DNA"/>
</dbReference>
<dbReference type="STRING" id="52694.ACWI_31460"/>
<reference evidence="2 3" key="1">
    <citation type="submission" date="2015-09" db="EMBL/GenBank/DDBJ databases">
        <title>Genome sequence of Acetobacterium wieringae DSM 1911.</title>
        <authorList>
            <person name="Poehlein A."/>
            <person name="Bengelsdorf F.R."/>
            <person name="Schiel-Bengelsdorf B."/>
            <person name="Duerre P."/>
            <person name="Daniel R."/>
        </authorList>
    </citation>
    <scope>NUCLEOTIDE SEQUENCE [LARGE SCALE GENOMIC DNA]</scope>
    <source>
        <strain evidence="2 3">DSM 1911</strain>
    </source>
</reference>
<feature type="transmembrane region" description="Helical" evidence="1">
    <location>
        <begin position="47"/>
        <end position="68"/>
    </location>
</feature>
<sequence length="144" mass="16641">MKEKMINVALMIGYLLFFILMDTWVISIQNSFNTMESLSYGFYSSRYWGMMLIGFLKWFMLGFLLHFMSKSGKLRLKVDLFYVVIALIGAAIYFMIHLGILVPMPAIIYSEKFMTQLICLIPILSGFFMFESLFSGRLAASTDQ</sequence>
<keyword evidence="1" id="KW-0812">Transmembrane</keyword>
<feature type="transmembrane region" description="Helical" evidence="1">
    <location>
        <begin position="113"/>
        <end position="134"/>
    </location>
</feature>
<dbReference type="AlphaFoldDB" id="A0A1F2PD07"/>
<keyword evidence="1" id="KW-1133">Transmembrane helix</keyword>
<dbReference type="RefSeq" id="WP_070372408.1">
    <property type="nucleotide sequence ID" value="NZ_LKEU01000042.1"/>
</dbReference>
<evidence type="ECO:0000313" key="3">
    <source>
        <dbReference type="Proteomes" id="UP000176244"/>
    </source>
</evidence>
<feature type="transmembrane region" description="Helical" evidence="1">
    <location>
        <begin position="80"/>
        <end position="101"/>
    </location>
</feature>
<comment type="caution">
    <text evidence="2">The sequence shown here is derived from an EMBL/GenBank/DDBJ whole genome shotgun (WGS) entry which is preliminary data.</text>
</comment>
<dbReference type="Proteomes" id="UP000176244">
    <property type="component" value="Unassembled WGS sequence"/>
</dbReference>
<protein>
    <submittedName>
        <fullName evidence="2">Uncharacterized protein</fullName>
    </submittedName>
</protein>
<evidence type="ECO:0000256" key="1">
    <source>
        <dbReference type="SAM" id="Phobius"/>
    </source>
</evidence>
<keyword evidence="1" id="KW-0472">Membrane</keyword>
<gene>
    <name evidence="2" type="ORF">ACWI_31460</name>
</gene>
<proteinExistence type="predicted"/>
<accession>A0A1F2PD07</accession>
<evidence type="ECO:0000313" key="2">
    <source>
        <dbReference type="EMBL" id="OFV69289.1"/>
    </source>
</evidence>
<name>A0A1F2PD07_9FIRM</name>